<keyword evidence="2" id="KW-1185">Reference proteome</keyword>
<dbReference type="SUPFAM" id="SSF53335">
    <property type="entry name" value="S-adenosyl-L-methionine-dependent methyltransferases"/>
    <property type="match status" value="1"/>
</dbReference>
<sequence>MANHHFGKFADVWKHLTLVEVLALERPSRYAETHSGSGANAMLVDPERRFGVLRFLEIADTTASLGQSRYRALLKQFGDVRSFYPGSALLAMAQLGVSTSYLLCDLDPVSVEDLRAWSARLGITQCEIAQADGMTAVLDWLDDSAGSATPRHVVVHVDPFDPHSRLADGLSALDLAGRLVDEGYGLVYWYGYDSPNEASWAYHSLRETTQGPLWCGDVMLVDETGAGRPGDLGRASTSGTGSGIVLANVSENTRTTCLALGEALASAYSGSTVPDGTRGHVRFSVHERP</sequence>
<protein>
    <submittedName>
        <fullName evidence="1">23S rRNA A2030 N6-methylase RlmJ</fullName>
    </submittedName>
</protein>
<evidence type="ECO:0000313" key="1">
    <source>
        <dbReference type="EMBL" id="MBE1612015.1"/>
    </source>
</evidence>
<reference evidence="1" key="1">
    <citation type="submission" date="2020-10" db="EMBL/GenBank/DDBJ databases">
        <title>Sequencing the genomes of 1000 actinobacteria strains.</title>
        <authorList>
            <person name="Klenk H.-P."/>
        </authorList>
    </citation>
    <scope>NUCLEOTIDE SEQUENCE</scope>
    <source>
        <strain evidence="1">DSM 45354</strain>
    </source>
</reference>
<gene>
    <name evidence="1" type="ORF">HEB94_008863</name>
</gene>
<proteinExistence type="predicted"/>
<organism evidence="1 2">
    <name type="scientific">Actinopolymorpha pittospori</name>
    <dbReference type="NCBI Taxonomy" id="648752"/>
    <lineage>
        <taxon>Bacteria</taxon>
        <taxon>Bacillati</taxon>
        <taxon>Actinomycetota</taxon>
        <taxon>Actinomycetes</taxon>
        <taxon>Propionibacteriales</taxon>
        <taxon>Actinopolymorphaceae</taxon>
        <taxon>Actinopolymorpha</taxon>
    </lineage>
</organism>
<dbReference type="Gene3D" id="3.40.50.150">
    <property type="entry name" value="Vaccinia Virus protein VP39"/>
    <property type="match status" value="1"/>
</dbReference>
<dbReference type="AlphaFoldDB" id="A0A927RHB0"/>
<name>A0A927RHB0_9ACTN</name>
<dbReference type="EMBL" id="JADBEM010000001">
    <property type="protein sequence ID" value="MBE1612015.1"/>
    <property type="molecule type" value="Genomic_DNA"/>
</dbReference>
<dbReference type="RefSeq" id="WP_192755139.1">
    <property type="nucleotide sequence ID" value="NZ_BAABJL010000222.1"/>
</dbReference>
<dbReference type="Proteomes" id="UP000638648">
    <property type="component" value="Unassembled WGS sequence"/>
</dbReference>
<accession>A0A927RHB0</accession>
<dbReference type="InterPro" id="IPR029063">
    <property type="entry name" value="SAM-dependent_MTases_sf"/>
</dbReference>
<comment type="caution">
    <text evidence="1">The sequence shown here is derived from an EMBL/GenBank/DDBJ whole genome shotgun (WGS) entry which is preliminary data.</text>
</comment>
<evidence type="ECO:0000313" key="2">
    <source>
        <dbReference type="Proteomes" id="UP000638648"/>
    </source>
</evidence>